<evidence type="ECO:0000313" key="2">
    <source>
        <dbReference type="EMBL" id="KAJ3497229.1"/>
    </source>
</evidence>
<comment type="caution">
    <text evidence="2">The sequence shown here is derived from an EMBL/GenBank/DDBJ whole genome shotgun (WGS) entry which is preliminary data.</text>
</comment>
<dbReference type="EMBL" id="JANKHO010001879">
    <property type="protein sequence ID" value="KAJ3497229.1"/>
    <property type="molecule type" value="Genomic_DNA"/>
</dbReference>
<evidence type="ECO:0000313" key="3">
    <source>
        <dbReference type="Proteomes" id="UP001148786"/>
    </source>
</evidence>
<protein>
    <recommendedName>
        <fullName evidence="4">F-box domain-containing protein</fullName>
    </recommendedName>
</protein>
<dbReference type="Proteomes" id="UP001148786">
    <property type="component" value="Unassembled WGS sequence"/>
</dbReference>
<gene>
    <name evidence="2" type="ORF">NLJ89_g10376</name>
</gene>
<feature type="coiled-coil region" evidence="1">
    <location>
        <begin position="45"/>
        <end position="75"/>
    </location>
</feature>
<dbReference type="AlphaFoldDB" id="A0A9W8MQC3"/>
<proteinExistence type="predicted"/>
<sequence length="554" mass="62016">MHPEKVDCLDFSTAHREVCGIDQVDLSGSECKTPGRRPCPGCSQLRDIDSRINEMEIALKKLQDERCRIKTLRNKFHDALATALPIELLSRIFIFCLEDHSVPTKCQKGLNVHSPPLRKRSRPSGYVLGAVCKRWREIAHSTPHLWTTVVVRLKDGEVDQCAQFTRDWLSHTGSLPLTLDIYQPEGTQTSFGPPPAFDVSPIFAALNAHSSQWETVVADIHSDLMLLLRGDGNGAPRLRTLDIAAINKHLPQHYPTPPIVFSLAGPTPRPTRVKLHQIRYPSATVTWDSITHLDIWEASVAECYAILQSGMNLVECYIEKIEIANFEAPAPPQQFVLPHLQVLHIRWNDAQEVLLNALTLPSLASLFTNGPLRALPALITRSGCKSTLTELILSDLDTTVFDLMCALENAPLLKQLSVSGLPLDDTLFDRLSTTAFFHPAQAHADAQGVFLPHLASLSLFSDPGLFSFRAVASIFMPERELWQEGWKRRSLSRFWLEVGDSDGGYEPLEWYMLDPWPVDSYAFALLRAVKASGVDLRIYDGQGLDLFEYKEGDE</sequence>
<name>A0A9W8MQC3_9AGAR</name>
<keyword evidence="1" id="KW-0175">Coiled coil</keyword>
<evidence type="ECO:0000256" key="1">
    <source>
        <dbReference type="SAM" id="Coils"/>
    </source>
</evidence>
<accession>A0A9W8MQC3</accession>
<keyword evidence="3" id="KW-1185">Reference proteome</keyword>
<evidence type="ECO:0008006" key="4">
    <source>
        <dbReference type="Google" id="ProtNLM"/>
    </source>
</evidence>
<reference evidence="2" key="1">
    <citation type="submission" date="2022-07" db="EMBL/GenBank/DDBJ databases">
        <title>Genome Sequence of Agrocybe chaxingu.</title>
        <authorList>
            <person name="Buettner E."/>
        </authorList>
    </citation>
    <scope>NUCLEOTIDE SEQUENCE</scope>
    <source>
        <strain evidence="2">MP-N11</strain>
    </source>
</reference>
<organism evidence="2 3">
    <name type="scientific">Agrocybe chaxingu</name>
    <dbReference type="NCBI Taxonomy" id="84603"/>
    <lineage>
        <taxon>Eukaryota</taxon>
        <taxon>Fungi</taxon>
        <taxon>Dikarya</taxon>
        <taxon>Basidiomycota</taxon>
        <taxon>Agaricomycotina</taxon>
        <taxon>Agaricomycetes</taxon>
        <taxon>Agaricomycetidae</taxon>
        <taxon>Agaricales</taxon>
        <taxon>Agaricineae</taxon>
        <taxon>Strophariaceae</taxon>
        <taxon>Agrocybe</taxon>
    </lineage>
</organism>
<dbReference type="SUPFAM" id="SSF52047">
    <property type="entry name" value="RNI-like"/>
    <property type="match status" value="1"/>
</dbReference>
<dbReference type="OrthoDB" id="3030719at2759"/>
<dbReference type="Gene3D" id="1.20.1280.50">
    <property type="match status" value="1"/>
</dbReference>